<evidence type="ECO:0000313" key="8">
    <source>
        <dbReference type="Proteomes" id="UP000552935"/>
    </source>
</evidence>
<feature type="binding site" evidence="1">
    <location>
        <position position="20"/>
    </location>
    <ligand>
        <name>Zn(2+)</name>
        <dbReference type="ChEBI" id="CHEBI:29105"/>
    </ligand>
</feature>
<dbReference type="Pfam" id="PF21302">
    <property type="entry name" value="Zn_ribbon_RlmA"/>
    <property type="match status" value="1"/>
</dbReference>
<evidence type="ECO:0000259" key="4">
    <source>
        <dbReference type="Pfam" id="PF21302"/>
    </source>
</evidence>
<keyword evidence="1" id="KW-0479">Metal-binding</keyword>
<feature type="binding site" evidence="2">
    <location>
        <position position="188"/>
    </location>
    <ligand>
        <name>S-adenosyl-L-methionine</name>
        <dbReference type="ChEBI" id="CHEBI:59789"/>
    </ligand>
</feature>
<gene>
    <name evidence="6" type="ORF">E6L36_10535</name>
    <name evidence="5" type="ORF">H0N82_12120</name>
</gene>
<dbReference type="EMBL" id="JACCKI010000012">
    <property type="protein sequence ID" value="NZA05812.1"/>
    <property type="molecule type" value="Genomic_DNA"/>
</dbReference>
<dbReference type="Proteomes" id="UP000552935">
    <property type="component" value="Unassembled WGS sequence"/>
</dbReference>
<feature type="domain" description="23S rRNA (guanine(745)-N(1))-methyltransferase N-terminal" evidence="4">
    <location>
        <begin position="18"/>
        <end position="53"/>
    </location>
</feature>
<reference evidence="6 7" key="1">
    <citation type="submission" date="2019-04" db="EMBL/GenBank/DDBJ databases">
        <title>Genome Announcement to Ensure Probiotic Safety of Lactobacillus rhamnosus UBLR-58.</title>
        <authorList>
            <person name="Sulthana A."/>
            <person name="Lakshmi S.G."/>
            <person name="Madempudi R.S."/>
        </authorList>
    </citation>
    <scope>NUCLEOTIDE SEQUENCE [LARGE SCALE GENOMIC DNA]</scope>
    <source>
        <strain evidence="6 7">UBLR-58</strain>
    </source>
</reference>
<dbReference type="SUPFAM" id="SSF53335">
    <property type="entry name" value="S-adenosyl-L-methionine-dependent methyltransferases"/>
    <property type="match status" value="1"/>
</dbReference>
<dbReference type="PIRSF" id="PIRSF018249">
    <property type="entry name" value="MyrA_prd"/>
    <property type="match status" value="1"/>
</dbReference>
<dbReference type="PANTHER" id="PTHR43460:SF1">
    <property type="entry name" value="METHYLTRANSFERASE TYPE 11 DOMAIN-CONTAINING PROTEIN"/>
    <property type="match status" value="1"/>
</dbReference>
<keyword evidence="1" id="KW-0862">Zinc</keyword>
<protein>
    <submittedName>
        <fullName evidence="5">Methyltransferase domain-containing protein</fullName>
    </submittedName>
</protein>
<dbReference type="InterPro" id="IPR052939">
    <property type="entry name" value="23S_rRNA_MeTrnsfrase_RlmA"/>
</dbReference>
<proteinExistence type="predicted"/>
<dbReference type="CDD" id="cd02440">
    <property type="entry name" value="AdoMet_MTases"/>
    <property type="match status" value="1"/>
</dbReference>
<dbReference type="InterPro" id="IPR016718">
    <property type="entry name" value="rRNA_m1G-MeTrfase_A_prd"/>
</dbReference>
<dbReference type="Proteomes" id="UP000307517">
    <property type="component" value="Unassembled WGS sequence"/>
</dbReference>
<evidence type="ECO:0000259" key="3">
    <source>
        <dbReference type="Pfam" id="PF13649"/>
    </source>
</evidence>
<feature type="binding site" evidence="1">
    <location>
        <position position="36"/>
    </location>
    <ligand>
        <name>Zn(2+)</name>
        <dbReference type="ChEBI" id="CHEBI:29105"/>
    </ligand>
</feature>
<dbReference type="PANTHER" id="PTHR43460">
    <property type="entry name" value="METHYLTRANSFERASE"/>
    <property type="match status" value="1"/>
</dbReference>
<dbReference type="EMBL" id="SSHM01000001">
    <property type="protein sequence ID" value="THC80787.1"/>
    <property type="molecule type" value="Genomic_DNA"/>
</dbReference>
<dbReference type="Pfam" id="PF13649">
    <property type="entry name" value="Methyltransf_25"/>
    <property type="match status" value="1"/>
</dbReference>
<dbReference type="InterPro" id="IPR041698">
    <property type="entry name" value="Methyltransf_25"/>
</dbReference>
<feature type="binding site" evidence="2">
    <location>
        <position position="78"/>
    </location>
    <ligand>
        <name>S-adenosyl-L-methionine</name>
        <dbReference type="ChEBI" id="CHEBI:59789"/>
    </ligand>
</feature>
<keyword evidence="2" id="KW-0949">S-adenosyl-L-methionine</keyword>
<name>A0A508YUI4_LACRH</name>
<dbReference type="InterPro" id="IPR029063">
    <property type="entry name" value="SAM-dependent_MTases_sf"/>
</dbReference>
<evidence type="ECO:0000256" key="1">
    <source>
        <dbReference type="PIRSR" id="PIRSR018249-1"/>
    </source>
</evidence>
<organism evidence="5 8">
    <name type="scientific">Lacticaseibacillus rhamnosus</name>
    <name type="common">Lactobacillus rhamnosus</name>
    <dbReference type="NCBI Taxonomy" id="47715"/>
    <lineage>
        <taxon>Bacteria</taxon>
        <taxon>Bacillati</taxon>
        <taxon>Bacillota</taxon>
        <taxon>Bacilli</taxon>
        <taxon>Lactobacillales</taxon>
        <taxon>Lactobacillaceae</taxon>
        <taxon>Lacticaseibacillus</taxon>
    </lineage>
</organism>
<feature type="domain" description="Methyltransferase" evidence="3">
    <location>
        <begin position="96"/>
        <end position="177"/>
    </location>
</feature>
<evidence type="ECO:0000313" key="6">
    <source>
        <dbReference type="EMBL" id="THC80787.1"/>
    </source>
</evidence>
<reference evidence="5 8" key="2">
    <citation type="submission" date="2020-07" db="EMBL/GenBank/DDBJ databases">
        <title>Organ Donor 1.</title>
        <authorList>
            <person name="Marsh A.J."/>
            <person name="Azcarate-Peril M.A."/>
        </authorList>
    </citation>
    <scope>NUCLEOTIDE SEQUENCE [LARGE SCALE GENOMIC DNA]</scope>
    <source>
        <strain evidence="5 8">AMC0712</strain>
    </source>
</reference>
<sequence length="280" mass="31092">MRKREAKIELAAQQTPLFACPVCAQPMQVKAGSLICSKGHRRDFSRKGTVNFLNQQVATEYTATMLAARRRMLTAGLFTPFLDAMAAKLVPHQRLLDVGCGEGTPTAYLAHQKQQMAVGFDISAPAINLAGSLAAPVLFAVADLAHLPFVNDAFDTVIDIFSPGNYREFRRVLRPTGQLLKIIPRAGYLKELREGLYSGTRKAEYDNQPVRERFLAAFPQATIQSITYDFPLVADQFTDLMTMTPLSWQAPAERRQVMLTNPPKSIHIEVDLLTVSNLVK</sequence>
<dbReference type="GO" id="GO:0008168">
    <property type="term" value="F:methyltransferase activity"/>
    <property type="evidence" value="ECO:0007669"/>
    <property type="project" value="UniProtKB-KW"/>
</dbReference>
<dbReference type="AlphaFoldDB" id="A0A508YUI4"/>
<accession>A0A508YUI4</accession>
<feature type="binding site" evidence="1">
    <location>
        <position position="23"/>
    </location>
    <ligand>
        <name>Zn(2+)</name>
        <dbReference type="ChEBI" id="CHEBI:29105"/>
    </ligand>
</feature>
<evidence type="ECO:0000256" key="2">
    <source>
        <dbReference type="PIRSR" id="PIRSR018249-2"/>
    </source>
</evidence>
<dbReference type="Gene3D" id="3.40.50.150">
    <property type="entry name" value="Vaccinia Virus protein VP39"/>
    <property type="match status" value="1"/>
</dbReference>
<dbReference type="GO" id="GO:0032259">
    <property type="term" value="P:methylation"/>
    <property type="evidence" value="ECO:0007669"/>
    <property type="project" value="UniProtKB-KW"/>
</dbReference>
<dbReference type="RefSeq" id="WP_005688657.1">
    <property type="nucleotide sequence ID" value="NZ_CABFNI010000013.1"/>
</dbReference>
<keyword evidence="5" id="KW-0489">Methyltransferase</keyword>
<keyword evidence="5" id="KW-0808">Transferase</keyword>
<dbReference type="InterPro" id="IPR048647">
    <property type="entry name" value="RlmA_N"/>
</dbReference>
<feature type="binding site" evidence="2">
    <location>
        <begin position="102"/>
        <end position="103"/>
    </location>
    <ligand>
        <name>S-adenosyl-L-methionine</name>
        <dbReference type="ChEBI" id="CHEBI:59789"/>
    </ligand>
</feature>
<evidence type="ECO:0000313" key="5">
    <source>
        <dbReference type="EMBL" id="NZA05812.1"/>
    </source>
</evidence>
<feature type="binding site" evidence="1">
    <location>
        <position position="40"/>
    </location>
    <ligand>
        <name>Zn(2+)</name>
        <dbReference type="ChEBI" id="CHEBI:29105"/>
    </ligand>
</feature>
<comment type="caution">
    <text evidence="5">The sequence shown here is derived from an EMBL/GenBank/DDBJ whole genome shotgun (WGS) entry which is preliminary data.</text>
</comment>
<dbReference type="GO" id="GO:0046872">
    <property type="term" value="F:metal ion binding"/>
    <property type="evidence" value="ECO:0007669"/>
    <property type="project" value="UniProtKB-KW"/>
</dbReference>
<evidence type="ECO:0000313" key="7">
    <source>
        <dbReference type="Proteomes" id="UP000307517"/>
    </source>
</evidence>